<reference evidence="1" key="1">
    <citation type="submission" date="2023-12" db="EMBL/GenBank/DDBJ databases">
        <title>Genome assembly of Anisodus tanguticus.</title>
        <authorList>
            <person name="Wang Y.-J."/>
        </authorList>
    </citation>
    <scope>NUCLEOTIDE SEQUENCE</scope>
    <source>
        <strain evidence="1">KB-2021</strain>
        <tissue evidence="1">Leaf</tissue>
    </source>
</reference>
<protein>
    <submittedName>
        <fullName evidence="1">Uncharacterized protein</fullName>
    </submittedName>
</protein>
<gene>
    <name evidence="1" type="ORF">RND71_005372</name>
</gene>
<dbReference type="EMBL" id="JAVYJV010000003">
    <property type="protein sequence ID" value="KAK4374695.1"/>
    <property type="molecule type" value="Genomic_DNA"/>
</dbReference>
<proteinExistence type="predicted"/>
<dbReference type="Proteomes" id="UP001291623">
    <property type="component" value="Unassembled WGS sequence"/>
</dbReference>
<dbReference type="PROSITE" id="PS51257">
    <property type="entry name" value="PROKAR_LIPOPROTEIN"/>
    <property type="match status" value="1"/>
</dbReference>
<evidence type="ECO:0000313" key="1">
    <source>
        <dbReference type="EMBL" id="KAK4374695.1"/>
    </source>
</evidence>
<dbReference type="AlphaFoldDB" id="A0AAE1VVG2"/>
<evidence type="ECO:0000313" key="2">
    <source>
        <dbReference type="Proteomes" id="UP001291623"/>
    </source>
</evidence>
<comment type="caution">
    <text evidence="1">The sequence shown here is derived from an EMBL/GenBank/DDBJ whole genome shotgun (WGS) entry which is preliminary data.</text>
</comment>
<sequence>MIRRKMHLVPLCYGHWIASCCSCTTLKSFKGIQKMVQQAVPLKSQDIYHPVSTEESAAEYPARKNVEAKRSYDFKVKTE</sequence>
<accession>A0AAE1VVG2</accession>
<name>A0AAE1VVG2_9SOLA</name>
<organism evidence="1 2">
    <name type="scientific">Anisodus tanguticus</name>
    <dbReference type="NCBI Taxonomy" id="243964"/>
    <lineage>
        <taxon>Eukaryota</taxon>
        <taxon>Viridiplantae</taxon>
        <taxon>Streptophyta</taxon>
        <taxon>Embryophyta</taxon>
        <taxon>Tracheophyta</taxon>
        <taxon>Spermatophyta</taxon>
        <taxon>Magnoliopsida</taxon>
        <taxon>eudicotyledons</taxon>
        <taxon>Gunneridae</taxon>
        <taxon>Pentapetalae</taxon>
        <taxon>asterids</taxon>
        <taxon>lamiids</taxon>
        <taxon>Solanales</taxon>
        <taxon>Solanaceae</taxon>
        <taxon>Solanoideae</taxon>
        <taxon>Hyoscyameae</taxon>
        <taxon>Anisodus</taxon>
    </lineage>
</organism>
<keyword evidence="2" id="KW-1185">Reference proteome</keyword>